<organism evidence="2 3">
    <name type="scientific">Leptolyngbya boryana NIES-2135</name>
    <dbReference type="NCBI Taxonomy" id="1973484"/>
    <lineage>
        <taxon>Bacteria</taxon>
        <taxon>Bacillati</taxon>
        <taxon>Cyanobacteriota</taxon>
        <taxon>Cyanophyceae</taxon>
        <taxon>Leptolyngbyales</taxon>
        <taxon>Leptolyngbyaceae</taxon>
        <taxon>Leptolyngbya group</taxon>
        <taxon>Leptolyngbya</taxon>
    </lineage>
</organism>
<sequence length="120" mass="13140">MKRQLIAGLSVLLLSAVTTTATHAETRIEQELSMIQLVPSQVLNNTLTPSDLANLAYRGYLRDQGISSYSQLIYDYKAGRVHAKDIVQAAIVTNRLPASTLNDRGYLNAVNLQISGIDSH</sequence>
<evidence type="ECO:0000313" key="3">
    <source>
        <dbReference type="Proteomes" id="UP000217895"/>
    </source>
</evidence>
<keyword evidence="1" id="KW-0732">Signal</keyword>
<feature type="chain" id="PRO_5011108670" evidence="1">
    <location>
        <begin position="25"/>
        <end position="120"/>
    </location>
</feature>
<evidence type="ECO:0000256" key="1">
    <source>
        <dbReference type="SAM" id="SignalP"/>
    </source>
</evidence>
<accession>A0A1Z4JBF5</accession>
<evidence type="ECO:0000313" key="2">
    <source>
        <dbReference type="EMBL" id="BAY54033.1"/>
    </source>
</evidence>
<dbReference type="Proteomes" id="UP000217895">
    <property type="component" value="Chromosome"/>
</dbReference>
<reference evidence="2 3" key="1">
    <citation type="submission" date="2017-06" db="EMBL/GenBank/DDBJ databases">
        <title>Genome sequencing of cyanobaciteial culture collection at National Institute for Environmental Studies (NIES).</title>
        <authorList>
            <person name="Hirose Y."/>
            <person name="Shimura Y."/>
            <person name="Fujisawa T."/>
            <person name="Nakamura Y."/>
            <person name="Kawachi M."/>
        </authorList>
    </citation>
    <scope>NUCLEOTIDE SEQUENCE [LARGE SCALE GENOMIC DNA]</scope>
    <source>
        <strain evidence="2 3">NIES-2135</strain>
    </source>
</reference>
<dbReference type="AlphaFoldDB" id="A0A1Z4JBF5"/>
<name>A0A1Z4JBF5_LEPBY</name>
<gene>
    <name evidence="2" type="ORF">NIES2135_08460</name>
</gene>
<proteinExistence type="predicted"/>
<dbReference type="EMBL" id="AP018203">
    <property type="protein sequence ID" value="BAY54033.1"/>
    <property type="molecule type" value="Genomic_DNA"/>
</dbReference>
<keyword evidence="3" id="KW-1185">Reference proteome</keyword>
<feature type="signal peptide" evidence="1">
    <location>
        <begin position="1"/>
        <end position="24"/>
    </location>
</feature>
<protein>
    <submittedName>
        <fullName evidence="2">Uncharacterized protein</fullName>
    </submittedName>
</protein>